<dbReference type="Pfam" id="PF16177">
    <property type="entry name" value="ACAS_N"/>
    <property type="match status" value="1"/>
</dbReference>
<dbReference type="InterPro" id="IPR045851">
    <property type="entry name" value="AMP-bd_C_sf"/>
</dbReference>
<proteinExistence type="inferred from homology"/>
<dbReference type="EMBL" id="RBIL01000001">
    <property type="protein sequence ID" value="RKQ93580.1"/>
    <property type="molecule type" value="Genomic_DNA"/>
</dbReference>
<dbReference type="PANTHER" id="PTHR42921">
    <property type="entry name" value="ACETOACETYL-COA SYNTHETASE"/>
    <property type="match status" value="1"/>
</dbReference>
<evidence type="ECO:0000256" key="4">
    <source>
        <dbReference type="ARBA" id="ARBA00022840"/>
    </source>
</evidence>
<dbReference type="Pfam" id="PF00501">
    <property type="entry name" value="AMP-binding"/>
    <property type="match status" value="1"/>
</dbReference>
<evidence type="ECO:0000259" key="6">
    <source>
        <dbReference type="Pfam" id="PF13193"/>
    </source>
</evidence>
<evidence type="ECO:0000313" key="9">
    <source>
        <dbReference type="Proteomes" id="UP000278962"/>
    </source>
</evidence>
<dbReference type="PROSITE" id="PS00455">
    <property type="entry name" value="AMP_BINDING"/>
    <property type="match status" value="1"/>
</dbReference>
<organism evidence="8 9">
    <name type="scientific">Solirubrobacter pauli</name>
    <dbReference type="NCBI Taxonomy" id="166793"/>
    <lineage>
        <taxon>Bacteria</taxon>
        <taxon>Bacillati</taxon>
        <taxon>Actinomycetota</taxon>
        <taxon>Thermoleophilia</taxon>
        <taxon>Solirubrobacterales</taxon>
        <taxon>Solirubrobacteraceae</taxon>
        <taxon>Solirubrobacter</taxon>
    </lineage>
</organism>
<dbReference type="InterPro" id="IPR020845">
    <property type="entry name" value="AMP-binding_CS"/>
</dbReference>
<keyword evidence="3" id="KW-0547">Nucleotide-binding</keyword>
<comment type="caution">
    <text evidence="8">The sequence shown here is derived from an EMBL/GenBank/DDBJ whole genome shotgun (WGS) entry which is preliminary data.</text>
</comment>
<dbReference type="InterPro" id="IPR042099">
    <property type="entry name" value="ANL_N_sf"/>
</dbReference>
<accession>A0A660LHV9</accession>
<dbReference type="Pfam" id="PF13193">
    <property type="entry name" value="AMP-binding_C"/>
    <property type="match status" value="1"/>
</dbReference>
<gene>
    <name evidence="8" type="ORF">C8N24_3450</name>
</gene>
<evidence type="ECO:0000259" key="7">
    <source>
        <dbReference type="Pfam" id="PF16177"/>
    </source>
</evidence>
<dbReference type="InterPro" id="IPR025110">
    <property type="entry name" value="AMP-bd_C"/>
</dbReference>
<evidence type="ECO:0000313" key="8">
    <source>
        <dbReference type="EMBL" id="RKQ93580.1"/>
    </source>
</evidence>
<keyword evidence="2" id="KW-0436">Ligase</keyword>
<protein>
    <submittedName>
        <fullName evidence="8">Acetoacetyl-CoA synthetase</fullName>
    </submittedName>
</protein>
<dbReference type="OrthoDB" id="9803968at2"/>
<dbReference type="RefSeq" id="WP_121251838.1">
    <property type="nucleotide sequence ID" value="NZ_RBIL01000001.1"/>
</dbReference>
<sequence>MTPPVLWTPPDSLLQRCELGAYRRERGLDTYEELWRWSVDQPEAFWGSIWDRYGLGERGETVLASADMPGAQWFPGALVNYAQRAFQDRDPDALAIIAGGEDREDAQITWGELEAMTRRAAAGLRARGVGKGDRVAAYLPNIPETVAAFLATASLGAVWSSCSPDFGPRSVIDRFAQIEPTVLIAVRRYRYNGREFDRTEALNEITAAMPGAQTLILGEDDWPATDEPLTFERVPFDHPLWVLYSSGTTGLPKAIVQSQGGILLEHLKVLHLHLDAQRGDRLFWFTTTGWMMWNFIVSGLLTEATILLYDGSPGYPSLDALWDFAARTEMTTFGTSASYIGACMKAGTEPARGRDLSALKAVGSTGSPLSPEGFRWIYEHVGQDTWLFSTSGGTDLCTAFVGGVPELPVYEGELQARSLGAAVESWDPDGHPLVGEVGELVLTKPMPSMPIYFWGDDDGSRYREAYFDTYPGVWRHGDWIEITERGTAIISGRSDATINRGGIRMGTAEIYRAVLAVEAVTDALVVDVPVEGEDAWMPLFVVLREGEALTDDVVKAIRKRVREDCSPRHVPSDVIAVKEVPRTLSGKVLELPVKRILMGTPPEQAASRDSLANPAALDPFVALAAERGVSGG</sequence>
<comment type="similarity">
    <text evidence="1">Belongs to the ATP-dependent AMP-binding enzyme family.</text>
</comment>
<dbReference type="GO" id="GO:0006629">
    <property type="term" value="P:lipid metabolic process"/>
    <property type="evidence" value="ECO:0007669"/>
    <property type="project" value="InterPro"/>
</dbReference>
<dbReference type="GO" id="GO:0030729">
    <property type="term" value="F:acetoacetate-CoA ligase activity"/>
    <property type="evidence" value="ECO:0007669"/>
    <property type="project" value="InterPro"/>
</dbReference>
<feature type="domain" description="Acetyl-coenzyme A synthetase N-terminal" evidence="7">
    <location>
        <begin position="31"/>
        <end position="83"/>
    </location>
</feature>
<evidence type="ECO:0000256" key="2">
    <source>
        <dbReference type="ARBA" id="ARBA00022598"/>
    </source>
</evidence>
<dbReference type="Gene3D" id="3.40.50.12780">
    <property type="entry name" value="N-terminal domain of ligase-like"/>
    <property type="match status" value="1"/>
</dbReference>
<reference evidence="8 9" key="1">
    <citation type="submission" date="2018-10" db="EMBL/GenBank/DDBJ databases">
        <title>Genomic Encyclopedia of Archaeal and Bacterial Type Strains, Phase II (KMG-II): from individual species to whole genera.</title>
        <authorList>
            <person name="Goeker M."/>
        </authorList>
    </citation>
    <scope>NUCLEOTIDE SEQUENCE [LARGE SCALE GENOMIC DNA]</scope>
    <source>
        <strain evidence="8 9">DSM 14954</strain>
    </source>
</reference>
<dbReference type="InterPro" id="IPR000873">
    <property type="entry name" value="AMP-dep_synth/lig_dom"/>
</dbReference>
<name>A0A660LHV9_9ACTN</name>
<dbReference type="Proteomes" id="UP000278962">
    <property type="component" value="Unassembled WGS sequence"/>
</dbReference>
<keyword evidence="4" id="KW-0067">ATP-binding</keyword>
<dbReference type="PANTHER" id="PTHR42921:SF1">
    <property type="entry name" value="ACETOACETYL-COA SYNTHETASE"/>
    <property type="match status" value="1"/>
</dbReference>
<dbReference type="InterPro" id="IPR005914">
    <property type="entry name" value="Acac_CoA_synth"/>
</dbReference>
<keyword evidence="9" id="KW-1185">Reference proteome</keyword>
<evidence type="ECO:0000256" key="1">
    <source>
        <dbReference type="ARBA" id="ARBA00006432"/>
    </source>
</evidence>
<dbReference type="GO" id="GO:0005524">
    <property type="term" value="F:ATP binding"/>
    <property type="evidence" value="ECO:0007669"/>
    <property type="project" value="UniProtKB-KW"/>
</dbReference>
<dbReference type="SUPFAM" id="SSF56801">
    <property type="entry name" value="Acetyl-CoA synthetase-like"/>
    <property type="match status" value="1"/>
</dbReference>
<dbReference type="InterPro" id="IPR032387">
    <property type="entry name" value="ACAS_N"/>
</dbReference>
<dbReference type="AlphaFoldDB" id="A0A660LHV9"/>
<evidence type="ECO:0000256" key="3">
    <source>
        <dbReference type="ARBA" id="ARBA00022741"/>
    </source>
</evidence>
<feature type="domain" description="AMP-binding enzyme C-terminal" evidence="6">
    <location>
        <begin position="513"/>
        <end position="587"/>
    </location>
</feature>
<dbReference type="Gene3D" id="3.30.300.30">
    <property type="match status" value="1"/>
</dbReference>
<dbReference type="NCBIfam" id="NF002937">
    <property type="entry name" value="PRK03584.1"/>
    <property type="match status" value="1"/>
</dbReference>
<evidence type="ECO:0000259" key="5">
    <source>
        <dbReference type="Pfam" id="PF00501"/>
    </source>
</evidence>
<feature type="domain" description="AMP-dependent synthetase/ligase" evidence="5">
    <location>
        <begin position="88"/>
        <end position="446"/>
    </location>
</feature>
<dbReference type="NCBIfam" id="TIGR01217">
    <property type="entry name" value="ac_ac_CoA_syn"/>
    <property type="match status" value="1"/>
</dbReference>